<keyword evidence="4" id="KW-0119">Carbohydrate metabolism</keyword>
<dbReference type="GO" id="GO:0004553">
    <property type="term" value="F:hydrolase activity, hydrolyzing O-glycosyl compounds"/>
    <property type="evidence" value="ECO:0007669"/>
    <property type="project" value="InterPro"/>
</dbReference>
<gene>
    <name evidence="9" type="ORF">PLANPX_2766</name>
</gene>
<evidence type="ECO:0000256" key="2">
    <source>
        <dbReference type="ARBA" id="ARBA00022651"/>
    </source>
</evidence>
<dbReference type="KEGG" id="lpav:PLANPX_2766"/>
<protein>
    <submittedName>
        <fullName evidence="9">Endo-1,4-beta-xylanase</fullName>
    </submittedName>
</protein>
<evidence type="ECO:0000256" key="7">
    <source>
        <dbReference type="RuleBase" id="RU361187"/>
    </source>
</evidence>
<dbReference type="PANTHER" id="PTHR43772">
    <property type="entry name" value="ENDO-1,4-BETA-XYLANASE"/>
    <property type="match status" value="1"/>
</dbReference>
<evidence type="ECO:0000256" key="8">
    <source>
        <dbReference type="SAM" id="Phobius"/>
    </source>
</evidence>
<accession>A0A5K7X8M1</accession>
<keyword evidence="2 9" id="KW-0858">Xylan degradation</keyword>
<evidence type="ECO:0000313" key="10">
    <source>
        <dbReference type="Proteomes" id="UP000326837"/>
    </source>
</evidence>
<evidence type="ECO:0000256" key="5">
    <source>
        <dbReference type="ARBA" id="ARBA00023295"/>
    </source>
</evidence>
<evidence type="ECO:0000256" key="6">
    <source>
        <dbReference type="PIRSR" id="PIRSR606710-2"/>
    </source>
</evidence>
<proteinExistence type="inferred from homology"/>
<organism evidence="9 10">
    <name type="scientific">Lacipirellula parvula</name>
    <dbReference type="NCBI Taxonomy" id="2650471"/>
    <lineage>
        <taxon>Bacteria</taxon>
        <taxon>Pseudomonadati</taxon>
        <taxon>Planctomycetota</taxon>
        <taxon>Planctomycetia</taxon>
        <taxon>Pirellulales</taxon>
        <taxon>Lacipirellulaceae</taxon>
        <taxon>Lacipirellula</taxon>
    </lineage>
</organism>
<dbReference type="GO" id="GO:0045493">
    <property type="term" value="P:xylan catabolic process"/>
    <property type="evidence" value="ECO:0007669"/>
    <property type="project" value="UniProtKB-KW"/>
</dbReference>
<keyword evidence="2 9" id="KW-0624">Polysaccharide degradation</keyword>
<dbReference type="InterPro" id="IPR023296">
    <property type="entry name" value="Glyco_hydro_beta-prop_sf"/>
</dbReference>
<keyword evidence="8" id="KW-0472">Membrane</keyword>
<dbReference type="CDD" id="cd18827">
    <property type="entry name" value="GH43_XlnD-like"/>
    <property type="match status" value="1"/>
</dbReference>
<feature type="site" description="Important for catalytic activity, responsible for pKa modulation of the active site Glu and correct orientation of both the proton donor and substrate" evidence="6">
    <location>
        <position position="196"/>
    </location>
</feature>
<feature type="transmembrane region" description="Helical" evidence="8">
    <location>
        <begin position="42"/>
        <end position="59"/>
    </location>
</feature>
<evidence type="ECO:0000256" key="4">
    <source>
        <dbReference type="ARBA" id="ARBA00023277"/>
    </source>
</evidence>
<dbReference type="EMBL" id="AP021861">
    <property type="protein sequence ID" value="BBO33154.1"/>
    <property type="molecule type" value="Genomic_DNA"/>
</dbReference>
<dbReference type="Pfam" id="PF04616">
    <property type="entry name" value="Glyco_hydro_43"/>
    <property type="match status" value="1"/>
</dbReference>
<dbReference type="AlphaFoldDB" id="A0A5K7X8M1"/>
<keyword evidence="8" id="KW-1133">Transmembrane helix</keyword>
<keyword evidence="10" id="KW-1185">Reference proteome</keyword>
<sequence>MTYCRQAESLTYVCYNPPLLAAAVGAPFLKHSAQGLAMNRSICLMIAVALLLVASPLAAEELEVKMSGNPLFDGWYADPEAIIFGDTYWIYPTYSAPYDEQVFFDAFSSKDLVNWEKHPRVLDNDAIKWAKRAMWAPAVIEKDGKYYFFFGANDIQNNDAHGGIGVAVADGPAGPFKDHLGKPLVDQFHNGAQPIDQFVFKDADGTYYLIYGGWRHCNIARLNDDFTGFVPFEDGTTFKEITPEGYVEGPFMFIRDGKYYFMWSEGGWTGPDYCVAYAIGDSPFGPFKRIDTVLKQDPKIATGAGHHSVIQPPGTDDYYAVYHRRPLDQTDGNARATCIDRMKFDEKGFIKPIRITNEGVAAQPLTAE</sequence>
<keyword evidence="8" id="KW-0812">Transmembrane</keyword>
<dbReference type="Gene3D" id="2.115.10.20">
    <property type="entry name" value="Glycosyl hydrolase domain, family 43"/>
    <property type="match status" value="1"/>
</dbReference>
<evidence type="ECO:0000256" key="3">
    <source>
        <dbReference type="ARBA" id="ARBA00022801"/>
    </source>
</evidence>
<comment type="similarity">
    <text evidence="1 7">Belongs to the glycosyl hydrolase 43 family.</text>
</comment>
<reference evidence="10" key="1">
    <citation type="submission" date="2019-10" db="EMBL/GenBank/DDBJ databases">
        <title>Lacipirellula parvula gen. nov., sp. nov., representing a lineage of planctomycetes widespread in freshwater anoxic habitats, and description of the family Lacipirellulaceae.</title>
        <authorList>
            <person name="Dedysh S.N."/>
            <person name="Kulichevskaya I.S."/>
            <person name="Beletsky A.V."/>
            <person name="Rakitin A.L."/>
            <person name="Mardanov A.V."/>
            <person name="Ivanova A.A."/>
            <person name="Saltykova V.X."/>
            <person name="Rijpstra W.I.C."/>
            <person name="Sinninghe Damste J.S."/>
            <person name="Ravin N.V."/>
        </authorList>
    </citation>
    <scope>NUCLEOTIDE SEQUENCE [LARGE SCALE GENOMIC DNA]</scope>
    <source>
        <strain evidence="10">PX69</strain>
    </source>
</reference>
<dbReference type="InterPro" id="IPR006710">
    <property type="entry name" value="Glyco_hydro_43"/>
</dbReference>
<evidence type="ECO:0000313" key="9">
    <source>
        <dbReference type="EMBL" id="BBO33154.1"/>
    </source>
</evidence>
<dbReference type="SUPFAM" id="SSF75005">
    <property type="entry name" value="Arabinanase/levansucrase/invertase"/>
    <property type="match status" value="1"/>
</dbReference>
<dbReference type="Proteomes" id="UP000326837">
    <property type="component" value="Chromosome"/>
</dbReference>
<dbReference type="PANTHER" id="PTHR43772:SF2">
    <property type="entry name" value="PUTATIVE (AFU_ORTHOLOGUE AFUA_2G04480)-RELATED"/>
    <property type="match status" value="1"/>
</dbReference>
<dbReference type="InterPro" id="IPR052176">
    <property type="entry name" value="Glycosyl_Hydrlase_43_Enz"/>
</dbReference>
<keyword evidence="5 7" id="KW-0326">Glycosidase</keyword>
<evidence type="ECO:0000256" key="1">
    <source>
        <dbReference type="ARBA" id="ARBA00009865"/>
    </source>
</evidence>
<name>A0A5K7X8M1_9BACT</name>
<keyword evidence="3 7" id="KW-0378">Hydrolase</keyword>